<keyword evidence="2" id="KW-1185">Reference proteome</keyword>
<dbReference type="InterPro" id="IPR012337">
    <property type="entry name" value="RNaseH-like_sf"/>
</dbReference>
<name>A0A1I5IJP7_PSUAM</name>
<organism evidence="1 2">
    <name type="scientific">Pseudonocardia ammonioxydans</name>
    <dbReference type="NCBI Taxonomy" id="260086"/>
    <lineage>
        <taxon>Bacteria</taxon>
        <taxon>Bacillati</taxon>
        <taxon>Actinomycetota</taxon>
        <taxon>Actinomycetes</taxon>
        <taxon>Pseudonocardiales</taxon>
        <taxon>Pseudonocardiaceae</taxon>
        <taxon>Pseudonocardia</taxon>
    </lineage>
</organism>
<dbReference type="InterPro" id="IPR036397">
    <property type="entry name" value="RNaseH_sf"/>
</dbReference>
<dbReference type="AlphaFoldDB" id="A0A1I5IJP7"/>
<evidence type="ECO:0000313" key="2">
    <source>
        <dbReference type="Proteomes" id="UP000199614"/>
    </source>
</evidence>
<dbReference type="Gene3D" id="3.30.420.10">
    <property type="entry name" value="Ribonuclease H-like superfamily/Ribonuclease H"/>
    <property type="match status" value="1"/>
</dbReference>
<accession>A0A1I5IJP7</accession>
<dbReference type="GO" id="GO:0003676">
    <property type="term" value="F:nucleic acid binding"/>
    <property type="evidence" value="ECO:0007669"/>
    <property type="project" value="InterPro"/>
</dbReference>
<dbReference type="STRING" id="260086.SAMN05216207_11056"/>
<protein>
    <submittedName>
        <fullName evidence="1">Integrase core domain-containing protein</fullName>
    </submittedName>
</protein>
<reference evidence="1 2" key="1">
    <citation type="submission" date="2016-10" db="EMBL/GenBank/DDBJ databases">
        <authorList>
            <person name="de Groot N.N."/>
        </authorList>
    </citation>
    <scope>NUCLEOTIDE SEQUENCE [LARGE SCALE GENOMIC DNA]</scope>
    <source>
        <strain evidence="1 2">CGMCC 4.1877</strain>
    </source>
</reference>
<dbReference type="EMBL" id="FOUY01000105">
    <property type="protein sequence ID" value="SFO60351.1"/>
    <property type="molecule type" value="Genomic_DNA"/>
</dbReference>
<gene>
    <name evidence="1" type="ORF">SAMN05216207_11056</name>
</gene>
<sequence length="83" mass="9289">MTRFQFVADHSDTTSSPRRGWTVKRLCALLDVRRSSFYTSRAYANLCDRLDVQQSMGAVGSSADNALAESFNATLKREVELDP</sequence>
<dbReference type="Proteomes" id="UP000199614">
    <property type="component" value="Unassembled WGS sequence"/>
</dbReference>
<proteinExistence type="predicted"/>
<evidence type="ECO:0000313" key="1">
    <source>
        <dbReference type="EMBL" id="SFO60351.1"/>
    </source>
</evidence>
<dbReference type="SUPFAM" id="SSF53098">
    <property type="entry name" value="Ribonuclease H-like"/>
    <property type="match status" value="1"/>
</dbReference>